<dbReference type="PANTHER" id="PTHR45753:SF6">
    <property type="entry name" value="ASPARTATE CARBAMOYLTRANSFERASE"/>
    <property type="match status" value="1"/>
</dbReference>
<feature type="domain" description="Aspartate/ornithine carbamoyltransferase Asp/Orn-binding" evidence="3">
    <location>
        <begin position="193"/>
        <end position="342"/>
    </location>
</feature>
<dbReference type="PRINTS" id="PR00100">
    <property type="entry name" value="AOTCASE"/>
</dbReference>
<reference evidence="5" key="1">
    <citation type="journal article" date="2021" name="Environ. Microbiol.">
        <title>Genomic characterization of three novel Desulfobacterota classes expand the metabolic and phylogenetic diversity of the phylum.</title>
        <authorList>
            <person name="Murphy C.L."/>
            <person name="Biggerstaff J."/>
            <person name="Eichhorn A."/>
            <person name="Ewing E."/>
            <person name="Shahan R."/>
            <person name="Soriano D."/>
            <person name="Stewart S."/>
            <person name="VanMol K."/>
            <person name="Walker R."/>
            <person name="Walters P."/>
            <person name="Elshahed M.S."/>
            <person name="Youssef N.H."/>
        </authorList>
    </citation>
    <scope>NUCLEOTIDE SEQUENCE</scope>
    <source>
        <strain evidence="5">Zod_Metabat.24</strain>
    </source>
</reference>
<name>A0A9D8KDL6_9DELT</name>
<evidence type="ECO:0000259" key="3">
    <source>
        <dbReference type="Pfam" id="PF00185"/>
    </source>
</evidence>
<feature type="domain" description="Aspartate/ornithine carbamoyltransferase carbamoyl-P binding" evidence="4">
    <location>
        <begin position="34"/>
        <end position="182"/>
    </location>
</feature>
<keyword evidence="1 2" id="KW-0808">Transferase</keyword>
<dbReference type="EMBL" id="JAFGIX010000025">
    <property type="protein sequence ID" value="MBN1572527.1"/>
    <property type="molecule type" value="Genomic_DNA"/>
</dbReference>
<evidence type="ECO:0000259" key="4">
    <source>
        <dbReference type="Pfam" id="PF02729"/>
    </source>
</evidence>
<comment type="caution">
    <text evidence="5">The sequence shown here is derived from an EMBL/GenBank/DDBJ whole genome shotgun (WGS) entry which is preliminary data.</text>
</comment>
<evidence type="ECO:0000313" key="5">
    <source>
        <dbReference type="EMBL" id="MBN1572527.1"/>
    </source>
</evidence>
<evidence type="ECO:0000256" key="2">
    <source>
        <dbReference type="RuleBase" id="RU003634"/>
    </source>
</evidence>
<dbReference type="AlphaFoldDB" id="A0A9D8KDL6"/>
<gene>
    <name evidence="5" type="ORF">JW984_04940</name>
</gene>
<sequence>MEGKRISSWSEFSSLTPKEKTPYLATPEGYMKCFIFTQQLNREILEDIFSLGEVIRGSVENVGFMRYLKTILSTKSCVLYFTQCSTRTYTSFSLASQALGMMVEEIRDAELSAMYKGESEIDTLITLSELSDLIVMRQMDYSLIEQIAFEIYRRDLPTRIINGGSGPDQHPTQALLELYTLYSYLDIFDPNKKLKIAFLGDLKRSRTARSLSYLLALYPQIKHIFIAPDELQMEEDILNYLDENSIQYELTSSLDEYLPDVDAIYSMRIQDEYSATSEKVRREYQKYHLSMKKVKEMKEDSCIIHPLPRRDELPIEIDTDHRAKYWEAVYRGKIIRIALILYMFGFGDVKALQEKANELKG</sequence>
<reference evidence="5" key="2">
    <citation type="submission" date="2021-01" db="EMBL/GenBank/DDBJ databases">
        <authorList>
            <person name="Hahn C.R."/>
            <person name="Youssef N.H."/>
            <person name="Elshahed M."/>
        </authorList>
    </citation>
    <scope>NUCLEOTIDE SEQUENCE</scope>
    <source>
        <strain evidence="5">Zod_Metabat.24</strain>
    </source>
</reference>
<dbReference type="PRINTS" id="PR00101">
    <property type="entry name" value="ATCASE"/>
</dbReference>
<dbReference type="Proteomes" id="UP000809273">
    <property type="component" value="Unassembled WGS sequence"/>
</dbReference>
<dbReference type="PANTHER" id="PTHR45753">
    <property type="entry name" value="ORNITHINE CARBAMOYLTRANSFERASE, MITOCHONDRIAL"/>
    <property type="match status" value="1"/>
</dbReference>
<organism evidence="5 6">
    <name type="scientific">Candidatus Zymogenus saltonus</name>
    <dbReference type="NCBI Taxonomy" id="2844893"/>
    <lineage>
        <taxon>Bacteria</taxon>
        <taxon>Deltaproteobacteria</taxon>
        <taxon>Candidatus Zymogenia</taxon>
        <taxon>Candidatus Zymogeniales</taxon>
        <taxon>Candidatus Zymogenaceae</taxon>
        <taxon>Candidatus Zymogenus</taxon>
    </lineage>
</organism>
<dbReference type="GO" id="GO:0016743">
    <property type="term" value="F:carboxyl- or carbamoyltransferase activity"/>
    <property type="evidence" value="ECO:0007669"/>
    <property type="project" value="InterPro"/>
</dbReference>
<dbReference type="GO" id="GO:0016597">
    <property type="term" value="F:amino acid binding"/>
    <property type="evidence" value="ECO:0007669"/>
    <property type="project" value="InterPro"/>
</dbReference>
<dbReference type="InterPro" id="IPR006131">
    <property type="entry name" value="Asp_carbamoyltransf_Asp/Orn-bd"/>
</dbReference>
<accession>A0A9D8KDL6</accession>
<dbReference type="Pfam" id="PF00185">
    <property type="entry name" value="OTCace"/>
    <property type="match status" value="1"/>
</dbReference>
<dbReference type="InterPro" id="IPR006130">
    <property type="entry name" value="Asp/Orn_carbamoylTrfase"/>
</dbReference>
<comment type="similarity">
    <text evidence="2">Belongs to the aspartate/ornithine carbamoyltransferase superfamily.</text>
</comment>
<dbReference type="Pfam" id="PF02729">
    <property type="entry name" value="OTCace_N"/>
    <property type="match status" value="1"/>
</dbReference>
<evidence type="ECO:0000313" key="6">
    <source>
        <dbReference type="Proteomes" id="UP000809273"/>
    </source>
</evidence>
<dbReference type="InterPro" id="IPR036901">
    <property type="entry name" value="Asp/Orn_carbamoylTrfase_sf"/>
</dbReference>
<evidence type="ECO:0000256" key="1">
    <source>
        <dbReference type="ARBA" id="ARBA00022679"/>
    </source>
</evidence>
<proteinExistence type="inferred from homology"/>
<dbReference type="Gene3D" id="3.40.50.1370">
    <property type="entry name" value="Aspartate/ornithine carbamoyltransferase"/>
    <property type="match status" value="2"/>
</dbReference>
<dbReference type="InterPro" id="IPR006132">
    <property type="entry name" value="Asp/Orn_carbamoyltranf_P-bd"/>
</dbReference>
<dbReference type="GO" id="GO:0006520">
    <property type="term" value="P:amino acid metabolic process"/>
    <property type="evidence" value="ECO:0007669"/>
    <property type="project" value="InterPro"/>
</dbReference>
<dbReference type="SUPFAM" id="SSF53671">
    <property type="entry name" value="Aspartate/ornithine carbamoyltransferase"/>
    <property type="match status" value="1"/>
</dbReference>
<protein>
    <submittedName>
        <fullName evidence="5">Aspartate carbamoyltransferase</fullName>
    </submittedName>
</protein>